<dbReference type="InterPro" id="IPR051398">
    <property type="entry name" value="Polysacch_Deacetylase"/>
</dbReference>
<evidence type="ECO:0000313" key="5">
    <source>
        <dbReference type="Proteomes" id="UP000885826"/>
    </source>
</evidence>
<organism evidence="4 5">
    <name type="scientific">candidate division WOR-3 bacterium</name>
    <dbReference type="NCBI Taxonomy" id="2052148"/>
    <lineage>
        <taxon>Bacteria</taxon>
        <taxon>Bacteria division WOR-3</taxon>
    </lineage>
</organism>
<protein>
    <submittedName>
        <fullName evidence="4">Polysaccharide deacetylase family protein</fullName>
    </submittedName>
</protein>
<dbReference type="Pfam" id="PF01522">
    <property type="entry name" value="Polysacc_deac_1"/>
    <property type="match status" value="1"/>
</dbReference>
<comment type="subcellular location">
    <subcellularLocation>
        <location evidence="1">Secreted</location>
    </subcellularLocation>
</comment>
<dbReference type="InterPro" id="IPR011330">
    <property type="entry name" value="Glyco_hydro/deAcase_b/a-brl"/>
</dbReference>
<dbReference type="GO" id="GO:0005576">
    <property type="term" value="C:extracellular region"/>
    <property type="evidence" value="ECO:0007669"/>
    <property type="project" value="UniProtKB-SubCell"/>
</dbReference>
<accession>A0A9C9EN48</accession>
<evidence type="ECO:0000313" key="4">
    <source>
        <dbReference type="EMBL" id="HEC78727.1"/>
    </source>
</evidence>
<reference evidence="4" key="1">
    <citation type="journal article" date="2020" name="mSystems">
        <title>Genome- and Community-Level Interaction Insights into Carbon Utilization and Element Cycling Functions of Hydrothermarchaeota in Hydrothermal Sediment.</title>
        <authorList>
            <person name="Zhou Z."/>
            <person name="Liu Y."/>
            <person name="Xu W."/>
            <person name="Pan J."/>
            <person name="Luo Z.H."/>
            <person name="Li M."/>
        </authorList>
    </citation>
    <scope>NUCLEOTIDE SEQUENCE</scope>
    <source>
        <strain evidence="4">HyVt-388</strain>
    </source>
</reference>
<feature type="domain" description="NodB homology" evidence="3">
    <location>
        <begin position="50"/>
        <end position="249"/>
    </location>
</feature>
<proteinExistence type="predicted"/>
<evidence type="ECO:0000256" key="1">
    <source>
        <dbReference type="ARBA" id="ARBA00004613"/>
    </source>
</evidence>
<dbReference type="Proteomes" id="UP000885826">
    <property type="component" value="Unassembled WGS sequence"/>
</dbReference>
<dbReference type="PROSITE" id="PS51677">
    <property type="entry name" value="NODB"/>
    <property type="match status" value="1"/>
</dbReference>
<keyword evidence="2" id="KW-0732">Signal</keyword>
<dbReference type="Gene3D" id="3.20.20.370">
    <property type="entry name" value="Glycoside hydrolase/deacetylase"/>
    <property type="match status" value="1"/>
</dbReference>
<dbReference type="GO" id="GO:0016810">
    <property type="term" value="F:hydrolase activity, acting on carbon-nitrogen (but not peptide) bonds"/>
    <property type="evidence" value="ECO:0007669"/>
    <property type="project" value="InterPro"/>
</dbReference>
<evidence type="ECO:0000256" key="2">
    <source>
        <dbReference type="ARBA" id="ARBA00022729"/>
    </source>
</evidence>
<dbReference type="CDD" id="cd10918">
    <property type="entry name" value="CE4_NodB_like_5s_6s"/>
    <property type="match status" value="1"/>
</dbReference>
<dbReference type="InterPro" id="IPR002509">
    <property type="entry name" value="NODB_dom"/>
</dbReference>
<dbReference type="PANTHER" id="PTHR34216:SF3">
    <property type="entry name" value="POLY-BETA-1,6-N-ACETYL-D-GLUCOSAMINE N-DEACETYLASE"/>
    <property type="match status" value="1"/>
</dbReference>
<dbReference type="EMBL" id="DRIG01000066">
    <property type="protein sequence ID" value="HEC78727.1"/>
    <property type="molecule type" value="Genomic_DNA"/>
</dbReference>
<dbReference type="GO" id="GO:0005975">
    <property type="term" value="P:carbohydrate metabolic process"/>
    <property type="evidence" value="ECO:0007669"/>
    <property type="project" value="InterPro"/>
</dbReference>
<dbReference type="SUPFAM" id="SSF88713">
    <property type="entry name" value="Glycoside hydrolase/deacetylase"/>
    <property type="match status" value="1"/>
</dbReference>
<comment type="caution">
    <text evidence="4">The sequence shown here is derived from an EMBL/GenBank/DDBJ whole genome shotgun (WGS) entry which is preliminary data.</text>
</comment>
<sequence>MRVVKALQFHRITPKFQFCGTWNRPEQFESFLKFLRSCGIAAVLPGEEKEGVVITFDDGEKSVYEYAFPILRKYNMKAVVFLIAGYVGKTNIWDLSLNGERTAHLSWNEIIEMRNYGIEFGSHTMTHRNLTRLSLPDLEYELFESKKILDEKIGGCDCVSYPFNRLNEQVIRVAGEAGYKFGFGGDGGNALALKKEAIYITDTVGTLRIKIFERPILQYGYERLKQKVINYFTIATMLSQKKVYAKNRS</sequence>
<dbReference type="PANTHER" id="PTHR34216">
    <property type="match status" value="1"/>
</dbReference>
<evidence type="ECO:0000259" key="3">
    <source>
        <dbReference type="PROSITE" id="PS51677"/>
    </source>
</evidence>
<dbReference type="AlphaFoldDB" id="A0A9C9EN48"/>
<name>A0A9C9EN48_UNCW3</name>
<gene>
    <name evidence="4" type="ORF">ENI34_06250</name>
</gene>